<evidence type="ECO:0000256" key="1">
    <source>
        <dbReference type="ARBA" id="ARBA00023015"/>
    </source>
</evidence>
<keyword evidence="1" id="KW-0805">Transcription regulation</keyword>
<dbReference type="GO" id="GO:0003677">
    <property type="term" value="F:DNA binding"/>
    <property type="evidence" value="ECO:0007669"/>
    <property type="project" value="UniProtKB-KW"/>
</dbReference>
<gene>
    <name evidence="6" type="ORF">SAMN05216313_104234</name>
</gene>
<dbReference type="AlphaFoldDB" id="A0A1I0DK24"/>
<dbReference type="InterPro" id="IPR001347">
    <property type="entry name" value="SIS_dom"/>
</dbReference>
<dbReference type="RefSeq" id="WP_024736229.1">
    <property type="nucleotide sequence ID" value="NZ_CABJCG010000015.1"/>
</dbReference>
<dbReference type="Gene3D" id="3.40.50.10490">
    <property type="entry name" value="Glucose-6-phosphate isomerase like protein, domain 1"/>
    <property type="match status" value="1"/>
</dbReference>
<keyword evidence="7" id="KW-1185">Reference proteome</keyword>
<dbReference type="Proteomes" id="UP000198508">
    <property type="component" value="Unassembled WGS sequence"/>
</dbReference>
<dbReference type="PANTHER" id="PTHR30514">
    <property type="entry name" value="GLUCOKINASE"/>
    <property type="match status" value="1"/>
</dbReference>
<evidence type="ECO:0000259" key="5">
    <source>
        <dbReference type="PROSITE" id="PS51464"/>
    </source>
</evidence>
<feature type="domain" description="SIS" evidence="5">
    <location>
        <begin position="125"/>
        <end position="265"/>
    </location>
</feature>
<proteinExistence type="predicted"/>
<name>A0A1I0DK24_9FIRM</name>
<dbReference type="PROSITE" id="PS51464">
    <property type="entry name" value="SIS"/>
    <property type="match status" value="1"/>
</dbReference>
<dbReference type="InterPro" id="IPR047640">
    <property type="entry name" value="RpiR-like"/>
</dbReference>
<dbReference type="InterPro" id="IPR000281">
    <property type="entry name" value="HTH_RpiR"/>
</dbReference>
<evidence type="ECO:0000256" key="2">
    <source>
        <dbReference type="ARBA" id="ARBA00023125"/>
    </source>
</evidence>
<dbReference type="Pfam" id="PF01418">
    <property type="entry name" value="HTH_6"/>
    <property type="match status" value="1"/>
</dbReference>
<dbReference type="Pfam" id="PF01380">
    <property type="entry name" value="SIS"/>
    <property type="match status" value="1"/>
</dbReference>
<dbReference type="PANTHER" id="PTHR30514:SF1">
    <property type="entry name" value="HTH-TYPE TRANSCRIPTIONAL REGULATOR HEXR-RELATED"/>
    <property type="match status" value="1"/>
</dbReference>
<evidence type="ECO:0000259" key="4">
    <source>
        <dbReference type="PROSITE" id="PS51071"/>
    </source>
</evidence>
<organism evidence="6 7">
    <name type="scientific">Enterocloster lavalensis</name>
    <dbReference type="NCBI Taxonomy" id="460384"/>
    <lineage>
        <taxon>Bacteria</taxon>
        <taxon>Bacillati</taxon>
        <taxon>Bacillota</taxon>
        <taxon>Clostridia</taxon>
        <taxon>Lachnospirales</taxon>
        <taxon>Lachnospiraceae</taxon>
        <taxon>Enterocloster</taxon>
    </lineage>
</organism>
<dbReference type="InterPro" id="IPR046348">
    <property type="entry name" value="SIS_dom_sf"/>
</dbReference>
<dbReference type="PROSITE" id="PS51071">
    <property type="entry name" value="HTH_RPIR"/>
    <property type="match status" value="1"/>
</dbReference>
<dbReference type="STRING" id="460384.SAMN05216313_104234"/>
<evidence type="ECO:0000313" key="6">
    <source>
        <dbReference type="EMBL" id="SET32616.1"/>
    </source>
</evidence>
<evidence type="ECO:0000256" key="3">
    <source>
        <dbReference type="ARBA" id="ARBA00023163"/>
    </source>
</evidence>
<dbReference type="InterPro" id="IPR036388">
    <property type="entry name" value="WH-like_DNA-bd_sf"/>
</dbReference>
<accession>A0A1I0DK24</accession>
<keyword evidence="3" id="KW-0804">Transcription</keyword>
<dbReference type="SUPFAM" id="SSF46689">
    <property type="entry name" value="Homeodomain-like"/>
    <property type="match status" value="1"/>
</dbReference>
<dbReference type="GO" id="GO:1901135">
    <property type="term" value="P:carbohydrate derivative metabolic process"/>
    <property type="evidence" value="ECO:0007669"/>
    <property type="project" value="InterPro"/>
</dbReference>
<evidence type="ECO:0000313" key="7">
    <source>
        <dbReference type="Proteomes" id="UP000198508"/>
    </source>
</evidence>
<dbReference type="InterPro" id="IPR009057">
    <property type="entry name" value="Homeodomain-like_sf"/>
</dbReference>
<dbReference type="InterPro" id="IPR035472">
    <property type="entry name" value="RpiR-like_SIS"/>
</dbReference>
<feature type="domain" description="HTH rpiR-type" evidence="4">
    <location>
        <begin position="7"/>
        <end position="83"/>
    </location>
</feature>
<keyword evidence="2" id="KW-0238">DNA-binding</keyword>
<dbReference type="Gene3D" id="1.10.10.10">
    <property type="entry name" value="Winged helix-like DNA-binding domain superfamily/Winged helix DNA-binding domain"/>
    <property type="match status" value="1"/>
</dbReference>
<sequence length="275" mass="29958">MDVPRTPSWQIKLRGVIGSLGAQERRFAEYLLNSFAGIEKEPIAVLAKEAQVSEATVVRVCHKMGYSGLKELKIVVARENETAGSFDGGIGGQYMDELKERVFMGAIRALQDTMNLIDEDEVEKATKVLCNANYISIYGVGGSVPVARSLKHQLMKLGIPSNVYNEFQPSIIAAEKYNKGDVAIGISHSGESSQVVEALRIARGKGATTICITSYGDSAITHCSDVKFFTTSETLLNGGDNSLARIAQTSIINLLYLNVALKYNRYHNTDEGETI</sequence>
<dbReference type="EMBL" id="FOIM01000004">
    <property type="protein sequence ID" value="SET32616.1"/>
    <property type="molecule type" value="Genomic_DNA"/>
</dbReference>
<protein>
    <submittedName>
        <fullName evidence="6">Transcriptional regulator, RpiR family</fullName>
    </submittedName>
</protein>
<reference evidence="7" key="1">
    <citation type="submission" date="2016-10" db="EMBL/GenBank/DDBJ databases">
        <authorList>
            <person name="Varghese N."/>
            <person name="Submissions S."/>
        </authorList>
    </citation>
    <scope>NUCLEOTIDE SEQUENCE [LARGE SCALE GENOMIC DNA]</scope>
    <source>
        <strain evidence="7">NLAE-zl-G277</strain>
    </source>
</reference>
<dbReference type="SUPFAM" id="SSF53697">
    <property type="entry name" value="SIS domain"/>
    <property type="match status" value="1"/>
</dbReference>
<dbReference type="GO" id="GO:0003700">
    <property type="term" value="F:DNA-binding transcription factor activity"/>
    <property type="evidence" value="ECO:0007669"/>
    <property type="project" value="InterPro"/>
</dbReference>
<dbReference type="CDD" id="cd05013">
    <property type="entry name" value="SIS_RpiR"/>
    <property type="match status" value="1"/>
</dbReference>
<dbReference type="GO" id="GO:0097367">
    <property type="term" value="F:carbohydrate derivative binding"/>
    <property type="evidence" value="ECO:0007669"/>
    <property type="project" value="InterPro"/>
</dbReference>